<feature type="region of interest" description="Disordered" evidence="1">
    <location>
        <begin position="1001"/>
        <end position="1023"/>
    </location>
</feature>
<feature type="region of interest" description="Disordered" evidence="1">
    <location>
        <begin position="232"/>
        <end position="354"/>
    </location>
</feature>
<dbReference type="AlphaFoldDB" id="A0A8K0J7T3"/>
<feature type="compositionally biased region" description="Basic and acidic residues" evidence="1">
    <location>
        <begin position="56"/>
        <end position="71"/>
    </location>
</feature>
<dbReference type="EMBL" id="SRPY01000238">
    <property type="protein sequence ID" value="KAG5926747.1"/>
    <property type="molecule type" value="Genomic_DNA"/>
</dbReference>
<dbReference type="GO" id="GO:0044732">
    <property type="term" value="C:mitotic spindle pole body"/>
    <property type="evidence" value="ECO:0007669"/>
    <property type="project" value="TreeGrafter"/>
</dbReference>
<dbReference type="PANTHER" id="PTHR35140">
    <property type="entry name" value="MITOTIC CHECK POINT PROTEIN BFA1"/>
    <property type="match status" value="1"/>
</dbReference>
<proteinExistence type="predicted"/>
<feature type="compositionally biased region" description="Polar residues" evidence="1">
    <location>
        <begin position="546"/>
        <end position="585"/>
    </location>
</feature>
<dbReference type="GO" id="GO:0005096">
    <property type="term" value="F:GTPase activator activity"/>
    <property type="evidence" value="ECO:0007669"/>
    <property type="project" value="InterPro"/>
</dbReference>
<dbReference type="GO" id="GO:0031578">
    <property type="term" value="P:mitotic spindle orientation checkpoint signaling"/>
    <property type="evidence" value="ECO:0007669"/>
    <property type="project" value="TreeGrafter"/>
</dbReference>
<dbReference type="InterPro" id="IPR034586">
    <property type="entry name" value="Bfa1/Byr4"/>
</dbReference>
<name>A0A8K0J7T3_9HYPO</name>
<comment type="caution">
    <text evidence="2">The sequence shown here is derived from an EMBL/GenBank/DDBJ whole genome shotgun (WGS) entry which is preliminary data.</text>
</comment>
<feature type="region of interest" description="Disordered" evidence="1">
    <location>
        <begin position="38"/>
        <end position="88"/>
    </location>
</feature>
<feature type="compositionally biased region" description="Polar residues" evidence="1">
    <location>
        <begin position="163"/>
        <end position="178"/>
    </location>
</feature>
<feature type="region of interest" description="Disordered" evidence="1">
    <location>
        <begin position="365"/>
        <end position="384"/>
    </location>
</feature>
<evidence type="ECO:0008006" key="4">
    <source>
        <dbReference type="Google" id="ProtNLM"/>
    </source>
</evidence>
<evidence type="ECO:0000313" key="2">
    <source>
        <dbReference type="EMBL" id="KAG5926747.1"/>
    </source>
</evidence>
<dbReference type="PANTHER" id="PTHR35140:SF1">
    <property type="entry name" value="MITOTIC CHECK POINT PROTEIN BFA1"/>
    <property type="match status" value="1"/>
</dbReference>
<feature type="region of interest" description="Disordered" evidence="1">
    <location>
        <begin position="146"/>
        <end position="218"/>
    </location>
</feature>
<dbReference type="GO" id="GO:1990334">
    <property type="term" value="C:Bfa1-Bub2 complex"/>
    <property type="evidence" value="ECO:0007669"/>
    <property type="project" value="InterPro"/>
</dbReference>
<feature type="compositionally biased region" description="Basic and acidic residues" evidence="1">
    <location>
        <begin position="274"/>
        <end position="287"/>
    </location>
</feature>
<feature type="region of interest" description="Disordered" evidence="1">
    <location>
        <begin position="831"/>
        <end position="860"/>
    </location>
</feature>
<feature type="compositionally biased region" description="Polar residues" evidence="1">
    <location>
        <begin position="194"/>
        <end position="204"/>
    </location>
</feature>
<evidence type="ECO:0000313" key="3">
    <source>
        <dbReference type="Proteomes" id="UP000811619"/>
    </source>
</evidence>
<feature type="compositionally biased region" description="Polar residues" evidence="1">
    <location>
        <begin position="237"/>
        <end position="248"/>
    </location>
</feature>
<feature type="compositionally biased region" description="Basic and acidic residues" evidence="1">
    <location>
        <begin position="365"/>
        <end position="378"/>
    </location>
</feature>
<reference evidence="2" key="1">
    <citation type="journal article" date="2020" name="bioRxiv">
        <title>Whole genome comparisons of ergot fungi reveals the divergence and evolution of species within the genus Claviceps are the result of varying mechanisms driving genome evolution and host range expansion.</title>
        <authorList>
            <person name="Wyka S.A."/>
            <person name="Mondo S.J."/>
            <person name="Liu M."/>
            <person name="Dettman J."/>
            <person name="Nalam V."/>
            <person name="Broders K.D."/>
        </authorList>
    </citation>
    <scope>NUCLEOTIDE SEQUENCE</scope>
    <source>
        <strain evidence="2">CCC 489</strain>
    </source>
</reference>
<keyword evidence="3" id="KW-1185">Reference proteome</keyword>
<feature type="compositionally biased region" description="Polar residues" evidence="1">
    <location>
        <begin position="640"/>
        <end position="651"/>
    </location>
</feature>
<organism evidence="2 3">
    <name type="scientific">Claviceps africana</name>
    <dbReference type="NCBI Taxonomy" id="83212"/>
    <lineage>
        <taxon>Eukaryota</taxon>
        <taxon>Fungi</taxon>
        <taxon>Dikarya</taxon>
        <taxon>Ascomycota</taxon>
        <taxon>Pezizomycotina</taxon>
        <taxon>Sordariomycetes</taxon>
        <taxon>Hypocreomycetidae</taxon>
        <taxon>Hypocreales</taxon>
        <taxon>Clavicipitaceae</taxon>
        <taxon>Claviceps</taxon>
    </lineage>
</organism>
<feature type="compositionally biased region" description="Low complexity" evidence="1">
    <location>
        <begin position="454"/>
        <end position="473"/>
    </location>
</feature>
<feature type="compositionally biased region" description="Low complexity" evidence="1">
    <location>
        <begin position="517"/>
        <end position="530"/>
    </location>
</feature>
<feature type="compositionally biased region" description="Low complexity" evidence="1">
    <location>
        <begin position="670"/>
        <end position="680"/>
    </location>
</feature>
<feature type="compositionally biased region" description="Basic and acidic residues" evidence="1">
    <location>
        <begin position="706"/>
        <end position="717"/>
    </location>
</feature>
<feature type="region of interest" description="Disordered" evidence="1">
    <location>
        <begin position="454"/>
        <end position="684"/>
    </location>
</feature>
<feature type="compositionally biased region" description="Acidic residues" evidence="1">
    <location>
        <begin position="262"/>
        <end position="272"/>
    </location>
</feature>
<feature type="compositionally biased region" description="Basic and acidic residues" evidence="1">
    <location>
        <begin position="656"/>
        <end position="667"/>
    </location>
</feature>
<dbReference type="OrthoDB" id="19159at2759"/>
<sequence length="1086" mass="119015">MEPLRLKPRQTMEEEIENWDDDEDFVVEGDELSFRSSFTTHTGFLNSHTSSRPPSRRRDSTSSHVSFRSELESVVGEETQLHLPGDDENSTLDAIAAAEHAGIPLPKNIPSSALMGGTIKRLGGRTIKQIVQEDWETDLEIPDASQAFSVKPKNDVEFPETLPQVSEGSIQSSPSRTTEAPVPTRLPPLGLLVQLNTSPDSPSSALKEDNFDDIQDDDGIFGDGSATVKIAKGKGKLSSSPAFSCDTPTPTPQKAEKAQEHYDEDFEQDFELPSDGKLRLSTKKDIPRTPSLSSNLDDLDWGEGSLGTRYGGTRRDGRSARSSSASALSPSMSSSMTAESEDEMFEGLVLPPGPFDLQERLQQRRKNFSPERVSEDASRASSTAVNPALLKKSLQAEADREDFFDDLDVGDGNFFGRGKLTLHRNIKIKQTQTASPARPKTAISLTFTNKPIASSVAPGSGSSSPSTSQTRVSRPSHERAHSTSLEPVYETTGGASGASLWRTSRHPQSRQGHSHQSSVSSLPTPTTTSPGRQFPLSTPRGRELASKSSFSSLKGEASTTNSQLLKQKRSLLTSRTLNSVHSKPMSSHRPPSRGETTTGRPQSGLRPKTPVERHQRLGFNDSPASLTRKAQPFLPAGASQGKSQHVASKTLRQLRRHDSDNSIDFRPHSRGFSRPSTRSPSPHRYRIAADTWERLSKPKNKKHFGNGHELDGFDDLPTSRDSETRYLKQPLASGTAKAAIRNKLYQNILPDRTVTATPAPLTPSSLARTTLTATTATQTTAHTPRFARDTTASRIARETSLAHRAPSHGPLHAMAGQREAQVPLLGPRITGHLSQQHSSAPGLPQTAIRSRKKTKRPPQLKPHLIANLNVGKDSKVVNGMYYNADTFQWEGNENALHAFDATLSTPTSTAANAAAAAASMAAHHYQTRDKDVGTPRPALITNISATKGVQVVSGMVFDPQNMCWLKLGRHSKARSEATTDTMDGFDALDDEDDVFRDIPDLDDNMGEEDRHGEGGGSGRGRVSDVKDDWLVGEEFDVGPEFIRRQREEEDRWRKKCEKWVGRGPRDLDIWRWTIRDLVSQVDDLTM</sequence>
<evidence type="ECO:0000256" key="1">
    <source>
        <dbReference type="SAM" id="MobiDB-lite"/>
    </source>
</evidence>
<accession>A0A8K0J7T3</accession>
<feature type="region of interest" description="Disordered" evidence="1">
    <location>
        <begin position="698"/>
        <end position="717"/>
    </location>
</feature>
<feature type="compositionally biased region" description="Low complexity" evidence="1">
    <location>
        <begin position="320"/>
        <end position="338"/>
    </location>
</feature>
<protein>
    <recommendedName>
        <fullName evidence="4">Cytokinesis inhibitor byr4</fullName>
    </recommendedName>
</protein>
<feature type="compositionally biased region" description="Basic residues" evidence="1">
    <location>
        <begin position="849"/>
        <end position="858"/>
    </location>
</feature>
<dbReference type="Proteomes" id="UP000811619">
    <property type="component" value="Unassembled WGS sequence"/>
</dbReference>
<gene>
    <name evidence="2" type="ORF">E4U42_002983</name>
</gene>